<feature type="compositionally biased region" description="Basic and acidic residues" evidence="1">
    <location>
        <begin position="102"/>
        <end position="111"/>
    </location>
</feature>
<evidence type="ECO:0000256" key="1">
    <source>
        <dbReference type="SAM" id="MobiDB-lite"/>
    </source>
</evidence>
<reference evidence="3" key="2">
    <citation type="journal article" date="2023" name="IMA Fungus">
        <title>Comparative genomic study of the Penicillium genus elucidates a diverse pangenome and 15 lateral gene transfer events.</title>
        <authorList>
            <person name="Petersen C."/>
            <person name="Sorensen T."/>
            <person name="Nielsen M.R."/>
            <person name="Sondergaard T.E."/>
            <person name="Sorensen J.L."/>
            <person name="Fitzpatrick D.A."/>
            <person name="Frisvad J.C."/>
            <person name="Nielsen K.L."/>
        </authorList>
    </citation>
    <scope>NUCLEOTIDE SEQUENCE</scope>
    <source>
        <strain evidence="3">IBT 22155</strain>
    </source>
</reference>
<feature type="compositionally biased region" description="Basic and acidic residues" evidence="1">
    <location>
        <begin position="78"/>
        <end position="93"/>
    </location>
</feature>
<feature type="domain" description="BRCT" evidence="2">
    <location>
        <begin position="44"/>
        <end position="68"/>
    </location>
</feature>
<dbReference type="OrthoDB" id="2017365at2759"/>
<protein>
    <recommendedName>
        <fullName evidence="2">BRCT domain-containing protein</fullName>
    </recommendedName>
</protein>
<evidence type="ECO:0000313" key="3">
    <source>
        <dbReference type="EMBL" id="KAJ5146262.1"/>
    </source>
</evidence>
<accession>A0A9W9LBF4</accession>
<proteinExistence type="predicted"/>
<dbReference type="InterPro" id="IPR001357">
    <property type="entry name" value="BRCT_dom"/>
</dbReference>
<dbReference type="AlphaFoldDB" id="A0A9W9LBF4"/>
<name>A0A9W9LBF4_9EURO</name>
<dbReference type="Proteomes" id="UP001149079">
    <property type="component" value="Unassembled WGS sequence"/>
</dbReference>
<dbReference type="PROSITE" id="PS50172">
    <property type="entry name" value="BRCT"/>
    <property type="match status" value="1"/>
</dbReference>
<gene>
    <name evidence="3" type="ORF">N7515_000826</name>
</gene>
<evidence type="ECO:0000259" key="2">
    <source>
        <dbReference type="PROSITE" id="PS50172"/>
    </source>
</evidence>
<dbReference type="GeneID" id="81400740"/>
<dbReference type="EMBL" id="JAPQKL010000001">
    <property type="protein sequence ID" value="KAJ5146262.1"/>
    <property type="molecule type" value="Genomic_DNA"/>
</dbReference>
<keyword evidence="4" id="KW-1185">Reference proteome</keyword>
<feature type="region of interest" description="Disordered" evidence="1">
    <location>
        <begin position="78"/>
        <end position="113"/>
    </location>
</feature>
<organism evidence="3 4">
    <name type="scientific">Penicillium bovifimosum</name>
    <dbReference type="NCBI Taxonomy" id="126998"/>
    <lineage>
        <taxon>Eukaryota</taxon>
        <taxon>Fungi</taxon>
        <taxon>Dikarya</taxon>
        <taxon>Ascomycota</taxon>
        <taxon>Pezizomycotina</taxon>
        <taxon>Eurotiomycetes</taxon>
        <taxon>Eurotiomycetidae</taxon>
        <taxon>Eurotiales</taxon>
        <taxon>Aspergillaceae</taxon>
        <taxon>Penicillium</taxon>
    </lineage>
</organism>
<reference evidence="3" key="1">
    <citation type="submission" date="2022-11" db="EMBL/GenBank/DDBJ databases">
        <authorList>
            <person name="Petersen C."/>
        </authorList>
    </citation>
    <scope>NUCLEOTIDE SEQUENCE</scope>
    <source>
        <strain evidence="3">IBT 22155</strain>
    </source>
</reference>
<dbReference type="InterPro" id="IPR036930">
    <property type="entry name" value="WGR_dom_sf"/>
</dbReference>
<comment type="caution">
    <text evidence="3">The sequence shown here is derived from an EMBL/GenBank/DDBJ whole genome shotgun (WGS) entry which is preliminary data.</text>
</comment>
<evidence type="ECO:0000313" key="4">
    <source>
        <dbReference type="Proteomes" id="UP001149079"/>
    </source>
</evidence>
<dbReference type="RefSeq" id="XP_056526736.1">
    <property type="nucleotide sequence ID" value="XM_056661570.1"/>
</dbReference>
<sequence length="417" mass="46373">MASTATETPTEKLTESMKGLVISASGTIPGYRHVTEAGKQEDCKIVSIDWLLQSKEKHAPVSVEEYLITSRKKLEDSLEKKPEVKLEKKRAREVSPAGEDSGPSKKQKEQHPPSQYLIDLVDEGCPEPRDALSVWQDAKGVVWDATLVNNDANGGNVDVLRIQLLMCQEPQRFHTWAFKYRAFEYKVGLILSSKEPIETSRSLATAKKVFGTKFEKFSGLAWEDRHALPLEDKWIFVETHQRHHGDQIPTTQVTTLKPGVDRVLGLILTSSIIENHYNNLASEICGTAQLDVQKKSYVIGVAILGRLTTLAGGTKADNASLCKERLLRAYNTVIPSGYNMITMESAESMLKSHDLLSKMHNARRIWRSAPSSPLALSHISQVMSLAEMDPGMRALCILVAVSSKLLPRVPKHEIDPT</sequence>
<dbReference type="SUPFAM" id="SSF142921">
    <property type="entry name" value="WGR domain-like"/>
    <property type="match status" value="1"/>
</dbReference>